<feature type="transmembrane region" description="Helical" evidence="1">
    <location>
        <begin position="12"/>
        <end position="36"/>
    </location>
</feature>
<accession>A0A7J7K7V9</accession>
<gene>
    <name evidence="2" type="ORF">EB796_007672</name>
</gene>
<sequence>MNFSTWIAYKNYLLYSIHLLLYGLLRICQLISLRIAGIQSHLDRCKVGEEYETSAQLLKVWSRSKPTFFTILIRDTFIHSCEVVHPEYSLQKHITLMTVTDKEKLSSAYLHQR</sequence>
<reference evidence="2" key="1">
    <citation type="submission" date="2020-06" db="EMBL/GenBank/DDBJ databases">
        <title>Draft genome of Bugula neritina, a colonial animal packing powerful symbionts and potential medicines.</title>
        <authorList>
            <person name="Rayko M."/>
        </authorList>
    </citation>
    <scope>NUCLEOTIDE SEQUENCE [LARGE SCALE GENOMIC DNA]</scope>
    <source>
        <strain evidence="2">Kwan_BN1</strain>
    </source>
</reference>
<keyword evidence="1" id="KW-0472">Membrane</keyword>
<dbReference type="Proteomes" id="UP000593567">
    <property type="component" value="Unassembled WGS sequence"/>
</dbReference>
<evidence type="ECO:0000313" key="3">
    <source>
        <dbReference type="Proteomes" id="UP000593567"/>
    </source>
</evidence>
<dbReference type="AlphaFoldDB" id="A0A7J7K7V9"/>
<dbReference type="OrthoDB" id="5912733at2759"/>
<evidence type="ECO:0000313" key="2">
    <source>
        <dbReference type="EMBL" id="KAF6034024.1"/>
    </source>
</evidence>
<comment type="caution">
    <text evidence="2">The sequence shown here is derived from an EMBL/GenBank/DDBJ whole genome shotgun (WGS) entry which is preliminary data.</text>
</comment>
<proteinExistence type="predicted"/>
<evidence type="ECO:0000256" key="1">
    <source>
        <dbReference type="SAM" id="Phobius"/>
    </source>
</evidence>
<dbReference type="EMBL" id="VXIV02001174">
    <property type="protein sequence ID" value="KAF6034024.1"/>
    <property type="molecule type" value="Genomic_DNA"/>
</dbReference>
<protein>
    <submittedName>
        <fullName evidence="2">Uncharacterized protein</fullName>
    </submittedName>
</protein>
<keyword evidence="1" id="KW-0812">Transmembrane</keyword>
<organism evidence="2 3">
    <name type="scientific">Bugula neritina</name>
    <name type="common">Brown bryozoan</name>
    <name type="synonym">Sertularia neritina</name>
    <dbReference type="NCBI Taxonomy" id="10212"/>
    <lineage>
        <taxon>Eukaryota</taxon>
        <taxon>Metazoa</taxon>
        <taxon>Spiralia</taxon>
        <taxon>Lophotrochozoa</taxon>
        <taxon>Bryozoa</taxon>
        <taxon>Gymnolaemata</taxon>
        <taxon>Cheilostomatida</taxon>
        <taxon>Flustrina</taxon>
        <taxon>Buguloidea</taxon>
        <taxon>Bugulidae</taxon>
        <taxon>Bugula</taxon>
    </lineage>
</organism>
<keyword evidence="3" id="KW-1185">Reference proteome</keyword>
<keyword evidence="1" id="KW-1133">Transmembrane helix</keyword>
<name>A0A7J7K7V9_BUGNE</name>